<feature type="domain" description="Cytochrome c" evidence="9">
    <location>
        <begin position="273"/>
        <end position="438"/>
    </location>
</feature>
<evidence type="ECO:0000256" key="4">
    <source>
        <dbReference type="ARBA" id="ARBA00022729"/>
    </source>
</evidence>
<keyword evidence="4 8" id="KW-0732">Signal</keyword>
<evidence type="ECO:0000256" key="8">
    <source>
        <dbReference type="SAM" id="SignalP"/>
    </source>
</evidence>
<keyword evidence="5" id="KW-0560">Oxidoreductase</keyword>
<dbReference type="Gene3D" id="1.10.760.10">
    <property type="entry name" value="Cytochrome c-like domain"/>
    <property type="match status" value="2"/>
</dbReference>
<dbReference type="AlphaFoldDB" id="I1X5J9"/>
<evidence type="ECO:0000256" key="5">
    <source>
        <dbReference type="ARBA" id="ARBA00023002"/>
    </source>
</evidence>
<keyword evidence="6 7" id="KW-0408">Iron</keyword>
<dbReference type="GO" id="GO:0004130">
    <property type="term" value="F:cytochrome-c peroxidase activity"/>
    <property type="evidence" value="ECO:0007669"/>
    <property type="project" value="TreeGrafter"/>
</dbReference>
<dbReference type="InterPro" id="IPR051395">
    <property type="entry name" value="Cytochrome_c_Peroxidase/MauG"/>
</dbReference>
<evidence type="ECO:0000256" key="7">
    <source>
        <dbReference type="PROSITE-ProRule" id="PRU00433"/>
    </source>
</evidence>
<dbReference type="PROSITE" id="PS51007">
    <property type="entry name" value="CYTC"/>
    <property type="match status" value="1"/>
</dbReference>
<dbReference type="GO" id="GO:0046872">
    <property type="term" value="F:metal ion binding"/>
    <property type="evidence" value="ECO:0007669"/>
    <property type="project" value="UniProtKB-KW"/>
</dbReference>
<protein>
    <submittedName>
        <fullName evidence="10">Methylamine utilization protein MauG</fullName>
    </submittedName>
</protein>
<dbReference type="GO" id="GO:0020037">
    <property type="term" value="F:heme binding"/>
    <property type="evidence" value="ECO:0007669"/>
    <property type="project" value="InterPro"/>
</dbReference>
<reference evidence="10" key="1">
    <citation type="journal article" date="2012" name="ISME J.">
        <title>Roseobacter clade bacteria are abundant in coastal sediments and encode a novel combination of sulfur oxidation genes.</title>
        <authorList>
            <person name="Lenk S."/>
            <person name="Moraru C."/>
            <person name="Hahnke S."/>
            <person name="Arnds J."/>
            <person name="Richter M."/>
            <person name="Kube M."/>
            <person name="Reinhardt R."/>
            <person name="Brinkhoff T."/>
            <person name="Harder J."/>
            <person name="Amann R."/>
            <person name="Mussmann M."/>
        </authorList>
    </citation>
    <scope>NUCLEOTIDE SEQUENCE</scope>
</reference>
<proteinExistence type="predicted"/>
<dbReference type="EMBL" id="JQ256790">
    <property type="protein sequence ID" value="AFI78774.1"/>
    <property type="molecule type" value="Genomic_DNA"/>
</dbReference>
<dbReference type="SUPFAM" id="SSF46626">
    <property type="entry name" value="Cytochrome c"/>
    <property type="match status" value="2"/>
</dbReference>
<dbReference type="PANTHER" id="PTHR30600:SF10">
    <property type="entry name" value="BLL6722 PROTEIN"/>
    <property type="match status" value="1"/>
</dbReference>
<evidence type="ECO:0000313" key="10">
    <source>
        <dbReference type="EMBL" id="AFI78774.1"/>
    </source>
</evidence>
<dbReference type="InterPro" id="IPR009056">
    <property type="entry name" value="Cyt_c-like_dom"/>
</dbReference>
<organism evidence="10">
    <name type="scientific">uncultured bacterium ws198A12</name>
    <dbReference type="NCBI Taxonomy" id="1131830"/>
    <lineage>
        <taxon>Bacteria</taxon>
        <taxon>environmental samples</taxon>
    </lineage>
</organism>
<dbReference type="PANTHER" id="PTHR30600">
    <property type="entry name" value="CYTOCHROME C PEROXIDASE-RELATED"/>
    <property type="match status" value="1"/>
</dbReference>
<keyword evidence="3 7" id="KW-0479">Metal-binding</keyword>
<feature type="signal peptide" evidence="8">
    <location>
        <begin position="1"/>
        <end position="24"/>
    </location>
</feature>
<evidence type="ECO:0000256" key="2">
    <source>
        <dbReference type="ARBA" id="ARBA00022617"/>
    </source>
</evidence>
<keyword evidence="2 7" id="KW-0349">Heme</keyword>
<evidence type="ECO:0000259" key="9">
    <source>
        <dbReference type="PROSITE" id="PS51007"/>
    </source>
</evidence>
<evidence type="ECO:0000256" key="3">
    <source>
        <dbReference type="ARBA" id="ARBA00022723"/>
    </source>
</evidence>
<dbReference type="Pfam" id="PF03150">
    <property type="entry name" value="CCP_MauG"/>
    <property type="match status" value="1"/>
</dbReference>
<comment type="subcellular location">
    <subcellularLocation>
        <location evidence="1">Cell envelope</location>
    </subcellularLocation>
</comment>
<evidence type="ECO:0000256" key="1">
    <source>
        <dbReference type="ARBA" id="ARBA00004196"/>
    </source>
</evidence>
<gene>
    <name evidence="10" type="ORF">ws198A12_0022</name>
</gene>
<dbReference type="GO" id="GO:0009055">
    <property type="term" value="F:electron transfer activity"/>
    <property type="evidence" value="ECO:0007669"/>
    <property type="project" value="InterPro"/>
</dbReference>
<sequence>MGRLPIFAATVAALIFQFPVSAYADNKNRSGRSWLPDPVTDADYFDNGAPDAAKVQLGAQLFFDKILSGNLNISCATCHHSFTATGDGLSLPIGEGGRGLGVTRDTGVGADAVLERVPRNSPALFNLGAREFTSLFHDGRVQPNAMFPNGVESPAGFDLPEGLDSPLAVQAMFPVTSATEMAGQAGENPVADAVAAGDLSGPFGVWEQLAERLRGIDGYVEQFIRVFDDVDSADDIRFTHAASAIAAFEATNWRADNSPFDRFLRGERAAMSVSAFLGMRIFYSANKGNCVSCHGGVFQTEHSFRAIAVPQLGPGKGDGAFGYEDFGRERVTGNPADRYRFRVPSLRNVAQTAPYGHSGAFDTLEAMLRHHLDPVASLYGYDASQAVMPSRPDLDAKDYRAMSDANVVASIAKANELSPVHLSEREVRQLIDFLHALTDPAMLDMRGDVPKALPSGMPLGEL</sequence>
<evidence type="ECO:0000256" key="6">
    <source>
        <dbReference type="ARBA" id="ARBA00023004"/>
    </source>
</evidence>
<accession>I1X5J9</accession>
<dbReference type="GO" id="GO:0030313">
    <property type="term" value="C:cell envelope"/>
    <property type="evidence" value="ECO:0007669"/>
    <property type="project" value="UniProtKB-SubCell"/>
</dbReference>
<dbReference type="InterPro" id="IPR004852">
    <property type="entry name" value="Di-haem_cyt_c_peroxidsae"/>
</dbReference>
<feature type="chain" id="PRO_5003653643" evidence="8">
    <location>
        <begin position="25"/>
        <end position="462"/>
    </location>
</feature>
<name>I1X5J9_9BACT</name>
<dbReference type="InterPro" id="IPR036909">
    <property type="entry name" value="Cyt_c-like_dom_sf"/>
</dbReference>